<dbReference type="InterPro" id="IPR009522">
    <property type="entry name" value="Capsid_Phlebovir/Tenuivir"/>
</dbReference>
<evidence type="ECO:0000256" key="9">
    <source>
        <dbReference type="ARBA" id="ARBA00022562"/>
    </source>
</evidence>
<evidence type="ECO:0000256" key="17">
    <source>
        <dbReference type="ARBA" id="ARBA00046628"/>
    </source>
</evidence>
<evidence type="ECO:0000256" key="10">
    <source>
        <dbReference type="ARBA" id="ARBA00022812"/>
    </source>
</evidence>
<proteinExistence type="inferred from homology"/>
<keyword evidence="19" id="KW-1185">Reference proteome</keyword>
<evidence type="ECO:0000256" key="2">
    <source>
        <dbReference type="ARBA" id="ARBA00004147"/>
    </source>
</evidence>
<evidence type="ECO:0000313" key="19">
    <source>
        <dbReference type="Proteomes" id="UP001156770"/>
    </source>
</evidence>
<keyword evidence="13 18" id="KW-0543">Viral nucleoprotein</keyword>
<dbReference type="InterPro" id="IPR015971">
    <property type="entry name" value="Nucleocapsid_Phlebovirus"/>
</dbReference>
<evidence type="ECO:0000313" key="18">
    <source>
        <dbReference type="EMBL" id="BCT55142.1"/>
    </source>
</evidence>
<keyword evidence="8" id="KW-0167">Capsid protein</keyword>
<dbReference type="PIRSF" id="PIRSF003953">
    <property type="entry name" value="N_PhelboV"/>
    <property type="match status" value="1"/>
</dbReference>
<keyword evidence="15" id="KW-0687">Ribonucleoprotein</keyword>
<evidence type="ECO:0000256" key="4">
    <source>
        <dbReference type="ARBA" id="ARBA00004328"/>
    </source>
</evidence>
<organism evidence="18 19">
    <name type="scientific">Toyo virus</name>
    <dbReference type="NCBI Taxonomy" id="2874031"/>
    <lineage>
        <taxon>Viruses</taxon>
        <taxon>Riboviria</taxon>
        <taxon>Orthornavirae</taxon>
        <taxon>Negarnaviricota</taxon>
        <taxon>Polyploviricotina</taxon>
        <taxon>Bunyaviricetes</taxon>
        <taxon>Hareavirales</taxon>
        <taxon>Phenuiviridae</taxon>
        <taxon>Uukuvirus</taxon>
        <taxon>Uukuvirus toyoense</taxon>
    </lineage>
</organism>
<evidence type="ECO:0000256" key="16">
    <source>
        <dbReference type="ARBA" id="ARBA00033344"/>
    </source>
</evidence>
<dbReference type="Pfam" id="PF05733">
    <property type="entry name" value="Tenui_N"/>
    <property type="match status" value="1"/>
</dbReference>
<evidence type="ECO:0000256" key="12">
    <source>
        <dbReference type="ARBA" id="ARBA00022884"/>
    </source>
</evidence>
<gene>
    <name evidence="18" type="primary">N</name>
</gene>
<evidence type="ECO:0000256" key="6">
    <source>
        <dbReference type="ARBA" id="ARBA00005299"/>
    </source>
</evidence>
<evidence type="ECO:0000256" key="15">
    <source>
        <dbReference type="ARBA" id="ARBA00023274"/>
    </source>
</evidence>
<dbReference type="RefSeq" id="YP_010840836.1">
    <property type="nucleotide sequence ID" value="NC_079059.1"/>
</dbReference>
<dbReference type="EMBL" id="LC618933">
    <property type="protein sequence ID" value="BCT55142.1"/>
    <property type="molecule type" value="Viral_cRNA"/>
</dbReference>
<evidence type="ECO:0000256" key="1">
    <source>
        <dbReference type="ARBA" id="ARBA00004136"/>
    </source>
</evidence>
<keyword evidence="9" id="KW-1048">Host nucleus</keyword>
<evidence type="ECO:0000256" key="11">
    <source>
        <dbReference type="ARBA" id="ARBA00022844"/>
    </source>
</evidence>
<keyword evidence="12" id="KW-0694">RNA-binding</keyword>
<dbReference type="Proteomes" id="UP001156770">
    <property type="component" value="Genome"/>
</dbReference>
<evidence type="ECO:0000256" key="8">
    <source>
        <dbReference type="ARBA" id="ARBA00022561"/>
    </source>
</evidence>
<dbReference type="GeneID" id="80554507"/>
<dbReference type="GO" id="GO:0019013">
    <property type="term" value="C:viral nucleocapsid"/>
    <property type="evidence" value="ECO:0007669"/>
    <property type="project" value="UniProtKB-KW"/>
</dbReference>
<accession>A0ABM7PPD0</accession>
<reference evidence="18 19" key="1">
    <citation type="journal article" date="2021" name="Arch. Virol.">
        <title>Toyo virus, a novel member of the Kaisodi group in the genus Uukuvirus (family Phenuiviridae) found in Haemaphysalis formosensis ticks in Japan.</title>
        <authorList>
            <person name="Kobayashi D."/>
            <person name="Kuwata R."/>
            <person name="Kimura T."/>
            <person name="Faizah A.N."/>
            <person name="Higa Y."/>
            <person name="Hayashi T."/>
            <person name="Sawabe K."/>
            <person name="Isawa H."/>
        </authorList>
    </citation>
    <scope>NUCLEOTIDE SEQUENCE [LARGE SCALE GENOMIC DNA]</scope>
    <source>
        <strain evidence="18 19">IM-OI100</strain>
    </source>
</reference>
<evidence type="ECO:0000256" key="14">
    <source>
        <dbReference type="ARBA" id="ARBA00023200"/>
    </source>
</evidence>
<comment type="subunit">
    <text evidence="17">Homodimer. Homohexamer; ring-shaped, necessary to form the nucleocapsid. Homopentamers; opened pentamers in solution. Binds to viral genomic RNA. Interacts with glycoprotein Gn; this interaction allows packaging of nucleocapsids into virions.</text>
</comment>
<evidence type="ECO:0000256" key="5">
    <source>
        <dbReference type="ARBA" id="ARBA00004452"/>
    </source>
</evidence>
<comment type="similarity">
    <text evidence="6">Belongs to the phlebovirus nucleocapsid protein family.</text>
</comment>
<keyword evidence="10" id="KW-1040">Host Golgi apparatus</keyword>
<protein>
    <recommendedName>
        <fullName evidence="7">Nucleoprotein</fullName>
    </recommendedName>
    <alternativeName>
        <fullName evidence="16">Nucleocapsid protein</fullName>
    </alternativeName>
</protein>
<sequence length="249" mass="27747">MATDRTPACEIVFDFFGEEFSVDLITNLVELYAFQGFDPVTIHREILRCAKDAGRNWKEDVRSMIILNVTRGNKVSKMSARMTEKGKAELAKLIAAYKLKDSKPGAKDITLARVANVHGPTTCKILRHVADRLPVTLEFMERLVPGYPVSMMHPSFAGLINPNLREYKEIVAAHSLYLFEFAKVINPNKPKDRASVVASFTQPLAAAIASSFFPDDKKNLILKELGIIDDNFNVSPVVKKAAAFYNGLE</sequence>
<evidence type="ECO:0000256" key="13">
    <source>
        <dbReference type="ARBA" id="ARBA00023086"/>
    </source>
</evidence>
<keyword evidence="14" id="KW-1035">Host cytoplasm</keyword>
<evidence type="ECO:0000256" key="3">
    <source>
        <dbReference type="ARBA" id="ARBA00004192"/>
    </source>
</evidence>
<name>A0ABM7PPD0_9VIRU</name>
<comment type="subcellular location">
    <subcellularLocation>
        <location evidence="1">Host Golgi apparatus</location>
    </subcellularLocation>
    <subcellularLocation>
        <location evidence="3">Host cytoplasm</location>
    </subcellularLocation>
    <subcellularLocation>
        <location evidence="5">Host endoplasmic reticulum-Golgi intermediate compartment</location>
    </subcellularLocation>
    <subcellularLocation>
        <location evidence="2">Host nucleus</location>
    </subcellularLocation>
    <subcellularLocation>
        <location evidence="4">Virion</location>
    </subcellularLocation>
</comment>
<keyword evidence="11" id="KW-0946">Virion</keyword>
<evidence type="ECO:0000256" key="7">
    <source>
        <dbReference type="ARBA" id="ARBA00014389"/>
    </source>
</evidence>